<evidence type="ECO:0000313" key="5">
    <source>
        <dbReference type="EMBL" id="ODV60425.1"/>
    </source>
</evidence>
<dbReference type="Proteomes" id="UP000095038">
    <property type="component" value="Unassembled WGS sequence"/>
</dbReference>
<evidence type="ECO:0000313" key="6">
    <source>
        <dbReference type="Proteomes" id="UP000095038"/>
    </source>
</evidence>
<name>A0A1D2VFL7_9ASCO</name>
<dbReference type="GO" id="GO:0006364">
    <property type="term" value="P:rRNA processing"/>
    <property type="evidence" value="ECO:0007669"/>
    <property type="project" value="EnsemblFungi"/>
</dbReference>
<dbReference type="GO" id="GO:0002181">
    <property type="term" value="P:cytoplasmic translation"/>
    <property type="evidence" value="ECO:0007669"/>
    <property type="project" value="EnsemblFungi"/>
</dbReference>
<dbReference type="GO" id="GO:0005829">
    <property type="term" value="C:cytosol"/>
    <property type="evidence" value="ECO:0007669"/>
    <property type="project" value="TreeGrafter"/>
</dbReference>
<dbReference type="EMBL" id="KV454482">
    <property type="protein sequence ID" value="ODV60425.1"/>
    <property type="molecule type" value="Genomic_DNA"/>
</dbReference>
<organism evidence="5 6">
    <name type="scientific">Ascoidea rubescens DSM 1968</name>
    <dbReference type="NCBI Taxonomy" id="1344418"/>
    <lineage>
        <taxon>Eukaryota</taxon>
        <taxon>Fungi</taxon>
        <taxon>Dikarya</taxon>
        <taxon>Ascomycota</taxon>
        <taxon>Saccharomycotina</taxon>
        <taxon>Saccharomycetes</taxon>
        <taxon>Ascoideaceae</taxon>
        <taxon>Ascoidea</taxon>
    </lineage>
</organism>
<keyword evidence="2" id="KW-0547">Nucleotide-binding</keyword>
<proteinExistence type="inferred from homology"/>
<comment type="similarity">
    <text evidence="1">Belongs to the heat shock protein 70 family.</text>
</comment>
<dbReference type="GO" id="GO:0005524">
    <property type="term" value="F:ATP binding"/>
    <property type="evidence" value="ECO:0007669"/>
    <property type="project" value="UniProtKB-KW"/>
</dbReference>
<dbReference type="GO" id="GO:0101031">
    <property type="term" value="C:protein folding chaperone complex"/>
    <property type="evidence" value="ECO:0007669"/>
    <property type="project" value="EnsemblFungi"/>
</dbReference>
<dbReference type="OrthoDB" id="29851at2759"/>
<feature type="compositionally biased region" description="Acidic residues" evidence="4">
    <location>
        <begin position="472"/>
        <end position="487"/>
    </location>
</feature>
<evidence type="ECO:0000256" key="4">
    <source>
        <dbReference type="SAM" id="MobiDB-lite"/>
    </source>
</evidence>
<dbReference type="Pfam" id="PF00012">
    <property type="entry name" value="HSP70"/>
    <property type="match status" value="1"/>
</dbReference>
<feature type="region of interest" description="Disordered" evidence="4">
    <location>
        <begin position="460"/>
        <end position="488"/>
    </location>
</feature>
<accession>A0A1D2VFL7</accession>
<dbReference type="FunCoup" id="A0A1D2VFL7">
    <property type="interactions" value="419"/>
</dbReference>
<dbReference type="Gene3D" id="3.90.640.10">
    <property type="entry name" value="Actin, Chain A, domain 4"/>
    <property type="match status" value="1"/>
</dbReference>
<evidence type="ECO:0000256" key="3">
    <source>
        <dbReference type="ARBA" id="ARBA00022840"/>
    </source>
</evidence>
<dbReference type="Gene3D" id="3.30.420.40">
    <property type="match status" value="2"/>
</dbReference>
<dbReference type="FunFam" id="3.90.640.10:FF:000010">
    <property type="entry name" value="heat shock 70 kDa protein 14"/>
    <property type="match status" value="1"/>
</dbReference>
<protein>
    <submittedName>
        <fullName evidence="5">Actin-like ATPase domain-containing protein</fullName>
    </submittedName>
</protein>
<dbReference type="GO" id="GO:0005634">
    <property type="term" value="C:nucleus"/>
    <property type="evidence" value="ECO:0007669"/>
    <property type="project" value="TreeGrafter"/>
</dbReference>
<dbReference type="Gene3D" id="3.30.30.30">
    <property type="match status" value="1"/>
</dbReference>
<dbReference type="InParanoid" id="A0A1D2VFL7"/>
<dbReference type="SUPFAM" id="SSF53067">
    <property type="entry name" value="Actin-like ATPase domain"/>
    <property type="match status" value="2"/>
</dbReference>
<dbReference type="PANTHER" id="PTHR45639:SF32">
    <property type="entry name" value="HEAT SHOCK PROTEIN PDR13"/>
    <property type="match status" value="1"/>
</dbReference>
<dbReference type="GO" id="GO:0051082">
    <property type="term" value="F:unfolded protein binding"/>
    <property type="evidence" value="ECO:0007669"/>
    <property type="project" value="EnsemblFungi"/>
</dbReference>
<evidence type="ECO:0000256" key="1">
    <source>
        <dbReference type="ARBA" id="ARBA00007381"/>
    </source>
</evidence>
<keyword evidence="3" id="KW-0067">ATP-binding</keyword>
<dbReference type="GO" id="GO:0006450">
    <property type="term" value="P:regulation of translational fidelity"/>
    <property type="evidence" value="ECO:0007669"/>
    <property type="project" value="EnsemblFungi"/>
</dbReference>
<dbReference type="PRINTS" id="PR00301">
    <property type="entry name" value="HEATSHOCK70"/>
</dbReference>
<sequence>MSVIGIAFGNSTSSIAVSTAEGKVEVIANPDGERAIPSALSYVAGDEYHGGQAIAQLISNPKNTITNFRDFIGVSFEKIDPTVCESSSKPINLDGKVGFRISKNGQEEETLSIDEVVTRHLRALKLAAEDYIGEEVEGVVMTIPTNFTEQQKAALKAASKKAGLDILQFINEPSAALLAHVSANDSLKEDKLYVVGDFGNIRSDAAVIAVRGGIMTILATSHDELGGEKLDAALMEFFSKEFEKKYKVNPRKTTKSLAKLKDACATAKKTLSNVQTATISIDALAEGFDLNSSINRLRFELVGRNVFSQMTTFIESVVKKAGYDRLYIDEVLLVGGTSFAPKLAANLEAVFPETTKIISPATAKAIDPTQLIARGAALQASMVESFDESEINESLQPIVLNTLHLPNSVGILDSKDIFHPILLAETAVPIRKSLKLKVGKKGNYSINIVEANSHIKETTVEAAAKEEKPKDQEDDDESDWSDEDDEPEILRERVYVTKKKLVEIAFNTSDDNSTIEVTLNVVKDGKLQVFVREDKIASIPVKAEVLAQ</sequence>
<dbReference type="InterPro" id="IPR043129">
    <property type="entry name" value="ATPase_NBD"/>
</dbReference>
<reference evidence="6" key="1">
    <citation type="submission" date="2016-05" db="EMBL/GenBank/DDBJ databases">
        <title>Comparative genomics of biotechnologically important yeasts.</title>
        <authorList>
            <consortium name="DOE Joint Genome Institute"/>
            <person name="Riley R."/>
            <person name="Haridas S."/>
            <person name="Wolfe K.H."/>
            <person name="Lopes M.R."/>
            <person name="Hittinger C.T."/>
            <person name="Goker M."/>
            <person name="Salamov A."/>
            <person name="Wisecaver J."/>
            <person name="Long T.M."/>
            <person name="Aerts A.L."/>
            <person name="Barry K."/>
            <person name="Choi C."/>
            <person name="Clum A."/>
            <person name="Coughlan A.Y."/>
            <person name="Deshpande S."/>
            <person name="Douglass A.P."/>
            <person name="Hanson S.J."/>
            <person name="Klenk H.-P."/>
            <person name="Labutti K."/>
            <person name="Lapidus A."/>
            <person name="Lindquist E."/>
            <person name="Lipzen A."/>
            <person name="Meier-Kolthoff J.P."/>
            <person name="Ohm R.A."/>
            <person name="Otillar R.P."/>
            <person name="Pangilinan J."/>
            <person name="Peng Y."/>
            <person name="Rokas A."/>
            <person name="Rosa C.A."/>
            <person name="Scheuner C."/>
            <person name="Sibirny A.A."/>
            <person name="Slot J.C."/>
            <person name="Stielow J.B."/>
            <person name="Sun H."/>
            <person name="Kurtzman C.P."/>
            <person name="Blackwell M."/>
            <person name="Grigoriev I.V."/>
            <person name="Jeffries T.W."/>
        </authorList>
    </citation>
    <scope>NUCLEOTIDE SEQUENCE [LARGE SCALE GENOMIC DNA]</scope>
    <source>
        <strain evidence="6">DSM 1968</strain>
    </source>
</reference>
<dbReference type="GO" id="GO:0140662">
    <property type="term" value="F:ATP-dependent protein folding chaperone"/>
    <property type="evidence" value="ECO:0007669"/>
    <property type="project" value="InterPro"/>
</dbReference>
<dbReference type="PANTHER" id="PTHR45639">
    <property type="entry name" value="HSC70CB, ISOFORM G-RELATED"/>
    <property type="match status" value="1"/>
</dbReference>
<dbReference type="STRING" id="1344418.A0A1D2VFL7"/>
<keyword evidence="6" id="KW-1185">Reference proteome</keyword>
<evidence type="ECO:0000256" key="2">
    <source>
        <dbReference type="ARBA" id="ARBA00022741"/>
    </source>
</evidence>
<dbReference type="AlphaFoldDB" id="A0A1D2VFL7"/>
<feature type="compositionally biased region" description="Basic and acidic residues" evidence="4">
    <location>
        <begin position="460"/>
        <end position="471"/>
    </location>
</feature>
<gene>
    <name evidence="5" type="ORF">ASCRUDRAFT_36028</name>
</gene>
<dbReference type="GeneID" id="30964297"/>
<dbReference type="RefSeq" id="XP_020046732.1">
    <property type="nucleotide sequence ID" value="XM_020190661.1"/>
</dbReference>
<dbReference type="InterPro" id="IPR013126">
    <property type="entry name" value="Hsp_70_fam"/>
</dbReference>
<dbReference type="GO" id="GO:0006452">
    <property type="term" value="P:translational frameshifting"/>
    <property type="evidence" value="ECO:0007669"/>
    <property type="project" value="EnsemblFungi"/>
</dbReference>
<dbReference type="GO" id="GO:0051083">
    <property type="term" value="P:'de novo' cotranslational protein folding"/>
    <property type="evidence" value="ECO:0007669"/>
    <property type="project" value="EnsemblFungi"/>
</dbReference>